<name>A0A8K0KUL2_9PEZI</name>
<dbReference type="Proteomes" id="UP000809789">
    <property type="component" value="Unassembled WGS sequence"/>
</dbReference>
<accession>A0A8K0KUL2</accession>
<evidence type="ECO:0000256" key="1">
    <source>
        <dbReference type="SAM" id="MobiDB-lite"/>
    </source>
</evidence>
<dbReference type="AlphaFoldDB" id="A0A8K0KUL2"/>
<feature type="region of interest" description="Disordered" evidence="1">
    <location>
        <begin position="1"/>
        <end position="61"/>
    </location>
</feature>
<evidence type="ECO:0000313" key="2">
    <source>
        <dbReference type="EMBL" id="KAG8622923.1"/>
    </source>
</evidence>
<protein>
    <submittedName>
        <fullName evidence="2">Uncharacterized protein</fullName>
    </submittedName>
</protein>
<feature type="compositionally biased region" description="Basic and acidic residues" evidence="1">
    <location>
        <begin position="38"/>
        <end position="48"/>
    </location>
</feature>
<keyword evidence="3" id="KW-1185">Reference proteome</keyword>
<comment type="caution">
    <text evidence="2">The sequence shown here is derived from an EMBL/GenBank/DDBJ whole genome shotgun (WGS) entry which is preliminary data.</text>
</comment>
<evidence type="ECO:0000313" key="3">
    <source>
        <dbReference type="Proteomes" id="UP000809789"/>
    </source>
</evidence>
<gene>
    <name evidence="2" type="ORF">KVT40_009240</name>
</gene>
<proteinExistence type="predicted"/>
<dbReference type="EMBL" id="JAESVG020000011">
    <property type="protein sequence ID" value="KAG8622923.1"/>
    <property type="molecule type" value="Genomic_DNA"/>
</dbReference>
<organism evidence="2 3">
    <name type="scientific">Elsinoe batatas</name>
    <dbReference type="NCBI Taxonomy" id="2601811"/>
    <lineage>
        <taxon>Eukaryota</taxon>
        <taxon>Fungi</taxon>
        <taxon>Dikarya</taxon>
        <taxon>Ascomycota</taxon>
        <taxon>Pezizomycotina</taxon>
        <taxon>Dothideomycetes</taxon>
        <taxon>Dothideomycetidae</taxon>
        <taxon>Myriangiales</taxon>
        <taxon>Elsinoaceae</taxon>
        <taxon>Elsinoe</taxon>
    </lineage>
</organism>
<reference evidence="2" key="1">
    <citation type="submission" date="2021-07" db="EMBL/GenBank/DDBJ databases">
        <title>Elsinoe batatas strain:CRI-CJ2 Genome sequencing and assembly.</title>
        <authorList>
            <person name="Huang L."/>
        </authorList>
    </citation>
    <scope>NUCLEOTIDE SEQUENCE</scope>
    <source>
        <strain evidence="2">CRI-CJ2</strain>
    </source>
</reference>
<sequence length="261" mass="28501">MSRRSARLAERLAGRNEGSANHVKAPSNSTAEATGNHPETEAPERPETDTLLPLRLTSSPENGHNVIEAAAEERSESDTLLSVSFEQTITTQSPGKVKAPDLESRYSPTVVASSENHGKALENGKLEAQIVLNTASNDQFKSALVKLKNEDKARTAIHKARTAIHKARTAIHKARTAIHKTRPDIRAAWIRLQFDLICMVSELMSEEMGRALLRKSCETARLTGMESPSDVSTVLHVAARDIAEAILTHYDEWGFFGGASD</sequence>